<evidence type="ECO:0000313" key="3">
    <source>
        <dbReference type="Proteomes" id="UP000324209"/>
    </source>
</evidence>
<evidence type="ECO:0000256" key="1">
    <source>
        <dbReference type="PIRSR" id="PIRSR613078-2"/>
    </source>
</evidence>
<dbReference type="RefSeq" id="WP_149485184.1">
    <property type="nucleotide sequence ID" value="NZ_CP036150.1"/>
</dbReference>
<name>A0A5C1QLR4_9SPIO</name>
<dbReference type="EMBL" id="CP036150">
    <property type="protein sequence ID" value="QEN07102.1"/>
    <property type="molecule type" value="Genomic_DNA"/>
</dbReference>
<dbReference type="Proteomes" id="UP000324209">
    <property type="component" value="Chromosome"/>
</dbReference>
<dbReference type="PANTHER" id="PTHR47623:SF1">
    <property type="entry name" value="OS09G0287300 PROTEIN"/>
    <property type="match status" value="1"/>
</dbReference>
<feature type="binding site" evidence="1">
    <location>
        <position position="56"/>
    </location>
    <ligand>
        <name>substrate</name>
    </ligand>
</feature>
<keyword evidence="3" id="KW-1185">Reference proteome</keyword>
<dbReference type="CDD" id="cd07067">
    <property type="entry name" value="HP_PGM_like"/>
    <property type="match status" value="1"/>
</dbReference>
<dbReference type="Gene3D" id="3.40.50.1240">
    <property type="entry name" value="Phosphoglycerate mutase-like"/>
    <property type="match status" value="1"/>
</dbReference>
<gene>
    <name evidence="2" type="ORF">EXM22_03540</name>
</gene>
<reference evidence="2 3" key="1">
    <citation type="submission" date="2019-02" db="EMBL/GenBank/DDBJ databases">
        <title>Complete Genome Sequence and Methylome Analysis of free living Spirochaetas.</title>
        <authorList>
            <person name="Fomenkov A."/>
            <person name="Dubinina G."/>
            <person name="Leshcheva N."/>
            <person name="Mikheeva N."/>
            <person name="Grabovich M."/>
            <person name="Vincze T."/>
            <person name="Roberts R.J."/>
        </authorList>
    </citation>
    <scope>NUCLEOTIDE SEQUENCE [LARGE SCALE GENOMIC DNA]</scope>
    <source>
        <strain evidence="2 3">K2</strain>
    </source>
</reference>
<dbReference type="InterPro" id="IPR029033">
    <property type="entry name" value="His_PPase_superfam"/>
</dbReference>
<evidence type="ECO:0000313" key="2">
    <source>
        <dbReference type="EMBL" id="QEN07102.1"/>
    </source>
</evidence>
<proteinExistence type="predicted"/>
<dbReference type="PANTHER" id="PTHR47623">
    <property type="entry name" value="OS09G0287300 PROTEIN"/>
    <property type="match status" value="1"/>
</dbReference>
<sequence length="154" mass="16956">MKLVLIRHGKSGWDSGADDFDRSLNSQGLKDAPFMAEILKKRGIIPTRIISSPALRALTTARIMSEVLECPVIEEKKELYLASSQIILETAMTSMEEEESLFIVGHNPGISLAAQQILGHNVDMPTSCVVVIDLIDSGCEWKLVDSLILCPKDF</sequence>
<dbReference type="KEGG" id="ock:EXM22_03540"/>
<dbReference type="OrthoDB" id="9810154at2"/>
<organism evidence="2 3">
    <name type="scientific">Oceanispirochaeta crateris</name>
    <dbReference type="NCBI Taxonomy" id="2518645"/>
    <lineage>
        <taxon>Bacteria</taxon>
        <taxon>Pseudomonadati</taxon>
        <taxon>Spirochaetota</taxon>
        <taxon>Spirochaetia</taxon>
        <taxon>Spirochaetales</taxon>
        <taxon>Spirochaetaceae</taxon>
        <taxon>Oceanispirochaeta</taxon>
    </lineage>
</organism>
<accession>A0A5C1QLR4</accession>
<dbReference type="SUPFAM" id="SSF53254">
    <property type="entry name" value="Phosphoglycerate mutase-like"/>
    <property type="match status" value="1"/>
</dbReference>
<evidence type="ECO:0008006" key="4">
    <source>
        <dbReference type="Google" id="ProtNLM"/>
    </source>
</evidence>
<dbReference type="InterPro" id="IPR013078">
    <property type="entry name" value="His_Pase_superF_clade-1"/>
</dbReference>
<dbReference type="Pfam" id="PF00300">
    <property type="entry name" value="His_Phos_1"/>
    <property type="match status" value="1"/>
</dbReference>
<dbReference type="AlphaFoldDB" id="A0A5C1QLR4"/>
<protein>
    <recommendedName>
        <fullName evidence="4">Histidine phosphatase family protein</fullName>
    </recommendedName>
</protein>